<name>A0A2R6PYE3_ACTCC</name>
<gene>
    <name evidence="3" type="ORF">CEY00_Acc25295</name>
</gene>
<dbReference type="PANTHER" id="PTHR36789:SF1">
    <property type="entry name" value="TRANSMEMBRANE PROTEIN"/>
    <property type="match status" value="1"/>
</dbReference>
<feature type="region of interest" description="Disordered" evidence="1">
    <location>
        <begin position="114"/>
        <end position="153"/>
    </location>
</feature>
<keyword evidence="4" id="KW-1185">Reference proteome</keyword>
<keyword evidence="2" id="KW-0472">Membrane</keyword>
<accession>A0A2R6PYE3</accession>
<evidence type="ECO:0000313" key="3">
    <source>
        <dbReference type="EMBL" id="PSR98770.1"/>
    </source>
</evidence>
<evidence type="ECO:0000313" key="4">
    <source>
        <dbReference type="Proteomes" id="UP000241394"/>
    </source>
</evidence>
<organism evidence="3 4">
    <name type="scientific">Actinidia chinensis var. chinensis</name>
    <name type="common">Chinese soft-hair kiwi</name>
    <dbReference type="NCBI Taxonomy" id="1590841"/>
    <lineage>
        <taxon>Eukaryota</taxon>
        <taxon>Viridiplantae</taxon>
        <taxon>Streptophyta</taxon>
        <taxon>Embryophyta</taxon>
        <taxon>Tracheophyta</taxon>
        <taxon>Spermatophyta</taxon>
        <taxon>Magnoliopsida</taxon>
        <taxon>eudicotyledons</taxon>
        <taxon>Gunneridae</taxon>
        <taxon>Pentapetalae</taxon>
        <taxon>asterids</taxon>
        <taxon>Ericales</taxon>
        <taxon>Actinidiaceae</taxon>
        <taxon>Actinidia</taxon>
    </lineage>
</organism>
<keyword evidence="2" id="KW-0812">Transmembrane</keyword>
<keyword evidence="2" id="KW-1133">Transmembrane helix</keyword>
<dbReference type="InParanoid" id="A0A2R6PYE3"/>
<proteinExistence type="predicted"/>
<evidence type="ECO:0000256" key="1">
    <source>
        <dbReference type="SAM" id="MobiDB-lite"/>
    </source>
</evidence>
<reference evidence="3 4" key="1">
    <citation type="submission" date="2017-07" db="EMBL/GenBank/DDBJ databases">
        <title>An improved, manually edited Actinidia chinensis var. chinensis (kiwifruit) genome highlights the challenges associated with draft genomes and gene prediction in plants.</title>
        <authorList>
            <person name="Pilkington S."/>
            <person name="Crowhurst R."/>
            <person name="Hilario E."/>
            <person name="Nardozza S."/>
            <person name="Fraser L."/>
            <person name="Peng Y."/>
            <person name="Gunaseelan K."/>
            <person name="Simpson R."/>
            <person name="Tahir J."/>
            <person name="Deroles S."/>
            <person name="Templeton K."/>
            <person name="Luo Z."/>
            <person name="Davy M."/>
            <person name="Cheng C."/>
            <person name="Mcneilage M."/>
            <person name="Scaglione D."/>
            <person name="Liu Y."/>
            <person name="Zhang Q."/>
            <person name="Datson P."/>
            <person name="De Silva N."/>
            <person name="Gardiner S."/>
            <person name="Bassett H."/>
            <person name="Chagne D."/>
            <person name="Mccallum J."/>
            <person name="Dzierzon H."/>
            <person name="Deng C."/>
            <person name="Wang Y.-Y."/>
            <person name="Barron N."/>
            <person name="Manako K."/>
            <person name="Bowen J."/>
            <person name="Foster T."/>
            <person name="Erridge Z."/>
            <person name="Tiffin H."/>
            <person name="Waite C."/>
            <person name="Davies K."/>
            <person name="Grierson E."/>
            <person name="Laing W."/>
            <person name="Kirk R."/>
            <person name="Chen X."/>
            <person name="Wood M."/>
            <person name="Montefiori M."/>
            <person name="Brummell D."/>
            <person name="Schwinn K."/>
            <person name="Catanach A."/>
            <person name="Fullerton C."/>
            <person name="Li D."/>
            <person name="Meiyalaghan S."/>
            <person name="Nieuwenhuizen N."/>
            <person name="Read N."/>
            <person name="Prakash R."/>
            <person name="Hunter D."/>
            <person name="Zhang H."/>
            <person name="Mckenzie M."/>
            <person name="Knabel M."/>
            <person name="Harris A."/>
            <person name="Allan A."/>
            <person name="Chen A."/>
            <person name="Janssen B."/>
            <person name="Plunkett B."/>
            <person name="Dwamena C."/>
            <person name="Voogd C."/>
            <person name="Leif D."/>
            <person name="Lafferty D."/>
            <person name="Souleyre E."/>
            <person name="Varkonyi-Gasic E."/>
            <person name="Gambi F."/>
            <person name="Hanley J."/>
            <person name="Yao J.-L."/>
            <person name="Cheung J."/>
            <person name="David K."/>
            <person name="Warren B."/>
            <person name="Marsh K."/>
            <person name="Snowden K."/>
            <person name="Lin-Wang K."/>
            <person name="Brian L."/>
            <person name="Martinez-Sanchez M."/>
            <person name="Wang M."/>
            <person name="Ileperuma N."/>
            <person name="Macnee N."/>
            <person name="Campin R."/>
            <person name="Mcatee P."/>
            <person name="Drummond R."/>
            <person name="Espley R."/>
            <person name="Ireland H."/>
            <person name="Wu R."/>
            <person name="Atkinson R."/>
            <person name="Karunairetnam S."/>
            <person name="Bulley S."/>
            <person name="Chunkath S."/>
            <person name="Hanley Z."/>
            <person name="Storey R."/>
            <person name="Thrimawithana A."/>
            <person name="Thomson S."/>
            <person name="David C."/>
            <person name="Testolin R."/>
        </authorList>
    </citation>
    <scope>NUCLEOTIDE SEQUENCE [LARGE SCALE GENOMIC DNA]</scope>
    <source>
        <strain evidence="4">cv. Red5</strain>
        <tissue evidence="3">Young leaf</tissue>
    </source>
</reference>
<keyword evidence="3" id="KW-0804">Transcription</keyword>
<reference evidence="4" key="2">
    <citation type="journal article" date="2018" name="BMC Genomics">
        <title>A manually annotated Actinidia chinensis var. chinensis (kiwifruit) genome highlights the challenges associated with draft genomes and gene prediction in plants.</title>
        <authorList>
            <person name="Pilkington S.M."/>
            <person name="Crowhurst R."/>
            <person name="Hilario E."/>
            <person name="Nardozza S."/>
            <person name="Fraser L."/>
            <person name="Peng Y."/>
            <person name="Gunaseelan K."/>
            <person name="Simpson R."/>
            <person name="Tahir J."/>
            <person name="Deroles S.C."/>
            <person name="Templeton K."/>
            <person name="Luo Z."/>
            <person name="Davy M."/>
            <person name="Cheng C."/>
            <person name="McNeilage M."/>
            <person name="Scaglione D."/>
            <person name="Liu Y."/>
            <person name="Zhang Q."/>
            <person name="Datson P."/>
            <person name="De Silva N."/>
            <person name="Gardiner S.E."/>
            <person name="Bassett H."/>
            <person name="Chagne D."/>
            <person name="McCallum J."/>
            <person name="Dzierzon H."/>
            <person name="Deng C."/>
            <person name="Wang Y.Y."/>
            <person name="Barron L."/>
            <person name="Manako K."/>
            <person name="Bowen J."/>
            <person name="Foster T.M."/>
            <person name="Erridge Z.A."/>
            <person name="Tiffin H."/>
            <person name="Waite C.N."/>
            <person name="Davies K.M."/>
            <person name="Grierson E.P."/>
            <person name="Laing W.A."/>
            <person name="Kirk R."/>
            <person name="Chen X."/>
            <person name="Wood M."/>
            <person name="Montefiori M."/>
            <person name="Brummell D.A."/>
            <person name="Schwinn K.E."/>
            <person name="Catanach A."/>
            <person name="Fullerton C."/>
            <person name="Li D."/>
            <person name="Meiyalaghan S."/>
            <person name="Nieuwenhuizen N."/>
            <person name="Read N."/>
            <person name="Prakash R."/>
            <person name="Hunter D."/>
            <person name="Zhang H."/>
            <person name="McKenzie M."/>
            <person name="Knabel M."/>
            <person name="Harris A."/>
            <person name="Allan A.C."/>
            <person name="Gleave A."/>
            <person name="Chen A."/>
            <person name="Janssen B.J."/>
            <person name="Plunkett B."/>
            <person name="Ampomah-Dwamena C."/>
            <person name="Voogd C."/>
            <person name="Leif D."/>
            <person name="Lafferty D."/>
            <person name="Souleyre E.J.F."/>
            <person name="Varkonyi-Gasic E."/>
            <person name="Gambi F."/>
            <person name="Hanley J."/>
            <person name="Yao J.L."/>
            <person name="Cheung J."/>
            <person name="David K.M."/>
            <person name="Warren B."/>
            <person name="Marsh K."/>
            <person name="Snowden K.C."/>
            <person name="Lin-Wang K."/>
            <person name="Brian L."/>
            <person name="Martinez-Sanchez M."/>
            <person name="Wang M."/>
            <person name="Ileperuma N."/>
            <person name="Macnee N."/>
            <person name="Campin R."/>
            <person name="McAtee P."/>
            <person name="Drummond R.S.M."/>
            <person name="Espley R.V."/>
            <person name="Ireland H.S."/>
            <person name="Wu R."/>
            <person name="Atkinson R.G."/>
            <person name="Karunairetnam S."/>
            <person name="Bulley S."/>
            <person name="Chunkath S."/>
            <person name="Hanley Z."/>
            <person name="Storey R."/>
            <person name="Thrimawithana A.H."/>
            <person name="Thomson S."/>
            <person name="David C."/>
            <person name="Testolin R."/>
            <person name="Huang H."/>
            <person name="Hellens R.P."/>
            <person name="Schaffer R.J."/>
        </authorList>
    </citation>
    <scope>NUCLEOTIDE SEQUENCE [LARGE SCALE GENOMIC DNA]</scope>
    <source>
        <strain evidence="4">cv. Red5</strain>
    </source>
</reference>
<dbReference type="PANTHER" id="PTHR36789">
    <property type="entry name" value="TRANSMEMBRANE PROTEIN"/>
    <property type="match status" value="1"/>
</dbReference>
<feature type="compositionally biased region" description="Basic and acidic residues" evidence="1">
    <location>
        <begin position="124"/>
        <end position="135"/>
    </location>
</feature>
<comment type="caution">
    <text evidence="3">The sequence shown here is derived from an EMBL/GenBank/DDBJ whole genome shotgun (WGS) entry which is preliminary data.</text>
</comment>
<dbReference type="AlphaFoldDB" id="A0A2R6PYE3"/>
<dbReference type="Proteomes" id="UP000241394">
    <property type="component" value="Chromosome LG22"/>
</dbReference>
<evidence type="ECO:0000256" key="2">
    <source>
        <dbReference type="SAM" id="Phobius"/>
    </source>
</evidence>
<dbReference type="OMA" id="NGWPRFN"/>
<feature type="compositionally biased region" description="Gly residues" evidence="1">
    <location>
        <begin position="137"/>
        <end position="147"/>
    </location>
</feature>
<dbReference type="EMBL" id="NKQK01000022">
    <property type="protein sequence ID" value="PSR98770.1"/>
    <property type="molecule type" value="Genomic_DNA"/>
</dbReference>
<dbReference type="GO" id="GO:0000428">
    <property type="term" value="C:DNA-directed RNA polymerase complex"/>
    <property type="evidence" value="ECO:0007669"/>
    <property type="project" value="UniProtKB-KW"/>
</dbReference>
<feature type="transmembrane region" description="Helical" evidence="2">
    <location>
        <begin position="197"/>
        <end position="223"/>
    </location>
</feature>
<dbReference type="Gramene" id="PSR98770">
    <property type="protein sequence ID" value="PSR98770"/>
    <property type="gene ID" value="CEY00_Acc25295"/>
</dbReference>
<sequence length="226" mass="24837">MTREVPIIFNGVLRKVGVLSKERVANKATSKFKIFSVLVFSFPLFFSHKPIFRKNMLGLTTAIPLPTLTPISIPSAVNYPPILPLITNPKPPSPPLKFQSHRNPKKPRKFAIYAENGNGPITDPNEREKKVDEGTNKNGGGGVGGGGGEEEEVKRNGWPRFNLRWADLVLDPDPDNIVAVGLTGLLAWASAQVLWQLFFISLAILVAALKYSFIAALLIFILITLL</sequence>
<dbReference type="STRING" id="1590841.A0A2R6PYE3"/>
<keyword evidence="3" id="KW-0240">DNA-directed RNA polymerase</keyword>
<protein>
    <submittedName>
        <fullName evidence="3">DNA-directed RNA polymerase I subunit like</fullName>
    </submittedName>
</protein>
<dbReference type="OrthoDB" id="1922241at2759"/>